<sequence>MPSRKKARGRQNRAKKEATRTAELRSLWEPTIHSNNGVRNAAASCGERLALISAQIPQEGPAVSFMNFLAGKGIFGKATKITGGPVQLCFESLSHFPEVVAKDSERSLAFYLLLRFVRNVFLRDSVVEGESWFHQYHNNEVMICCMINLLELRGTYSDPIVARRRAVKTGNKFVEGNRRDTVKFVAKRLPCTCLKELHRAARKNVAKVGTCNGCLKRRGVANNSRVEQKSDYILLPFLFLSLSSYGVPLCPFRQRLSRGPGAGNPCLAPLGRSPADPSHGSPAAQQHRQPPERLAVQARDVAEVAAVGVVNVPRRHVEQVRDVPPKHPPRDFVGEPLEALPPRRAAPAVDVVAVQRRRARVGTAGRAGHLVRGALRRSGPVPGRRRGVAHPGEQPLVPAVVGLHGPAPEARPRHRHALPAPRAVVPVPRVEVLRERRPPDGRVPRPAGRVVEHPPQQRGDVGVERVPQLIPVGVVHPAGGLVVVEAEVRHDDVAAVREGEVHGRPAVELDVPYRGGGAVETTVYGDVRPLHGVEVTESLIVVRLPVSSV</sequence>
<evidence type="ECO:0000313" key="2">
    <source>
        <dbReference type="EMBL" id="EJK70169.1"/>
    </source>
</evidence>
<evidence type="ECO:0000313" key="3">
    <source>
        <dbReference type="Proteomes" id="UP000266841"/>
    </source>
</evidence>
<name>K0SYX0_THAOC</name>
<organism evidence="2 3">
    <name type="scientific">Thalassiosira oceanica</name>
    <name type="common">Marine diatom</name>
    <dbReference type="NCBI Taxonomy" id="159749"/>
    <lineage>
        <taxon>Eukaryota</taxon>
        <taxon>Sar</taxon>
        <taxon>Stramenopiles</taxon>
        <taxon>Ochrophyta</taxon>
        <taxon>Bacillariophyta</taxon>
        <taxon>Coscinodiscophyceae</taxon>
        <taxon>Thalassiosirophycidae</taxon>
        <taxon>Thalassiosirales</taxon>
        <taxon>Thalassiosiraceae</taxon>
        <taxon>Thalassiosira</taxon>
    </lineage>
</organism>
<gene>
    <name evidence="2" type="ORF">THAOC_08495</name>
</gene>
<dbReference type="Proteomes" id="UP000266841">
    <property type="component" value="Unassembled WGS sequence"/>
</dbReference>
<feature type="region of interest" description="Disordered" evidence="1">
    <location>
        <begin position="1"/>
        <end position="21"/>
    </location>
</feature>
<reference evidence="2 3" key="1">
    <citation type="journal article" date="2012" name="Genome Biol.">
        <title>Genome and low-iron response of an oceanic diatom adapted to chronic iron limitation.</title>
        <authorList>
            <person name="Lommer M."/>
            <person name="Specht M."/>
            <person name="Roy A.S."/>
            <person name="Kraemer L."/>
            <person name="Andreson R."/>
            <person name="Gutowska M.A."/>
            <person name="Wolf J."/>
            <person name="Bergner S.V."/>
            <person name="Schilhabel M.B."/>
            <person name="Klostermeier U.C."/>
            <person name="Beiko R.G."/>
            <person name="Rosenstiel P."/>
            <person name="Hippler M."/>
            <person name="Laroche J."/>
        </authorList>
    </citation>
    <scope>NUCLEOTIDE SEQUENCE [LARGE SCALE GENOMIC DNA]</scope>
    <source>
        <strain evidence="2 3">CCMP1005</strain>
    </source>
</reference>
<feature type="region of interest" description="Disordered" evidence="1">
    <location>
        <begin position="263"/>
        <end position="291"/>
    </location>
</feature>
<feature type="region of interest" description="Disordered" evidence="1">
    <location>
        <begin position="437"/>
        <end position="460"/>
    </location>
</feature>
<protein>
    <submittedName>
        <fullName evidence="2">Uncharacterized protein</fullName>
    </submittedName>
</protein>
<feature type="compositionally biased region" description="Basic residues" evidence="1">
    <location>
        <begin position="1"/>
        <end position="13"/>
    </location>
</feature>
<dbReference type="AlphaFoldDB" id="K0SYX0"/>
<proteinExistence type="predicted"/>
<accession>K0SYX0</accession>
<dbReference type="EMBL" id="AGNL01008950">
    <property type="protein sequence ID" value="EJK70169.1"/>
    <property type="molecule type" value="Genomic_DNA"/>
</dbReference>
<keyword evidence="3" id="KW-1185">Reference proteome</keyword>
<comment type="caution">
    <text evidence="2">The sequence shown here is derived from an EMBL/GenBank/DDBJ whole genome shotgun (WGS) entry which is preliminary data.</text>
</comment>
<evidence type="ECO:0000256" key="1">
    <source>
        <dbReference type="SAM" id="MobiDB-lite"/>
    </source>
</evidence>